<keyword evidence="2" id="KW-1185">Reference proteome</keyword>
<dbReference type="Gene3D" id="3.40.50.300">
    <property type="entry name" value="P-loop containing nucleotide triphosphate hydrolases"/>
    <property type="match status" value="1"/>
</dbReference>
<sequence length="181" mass="19767">MKEGLILYGAPASGKDTVTAALVAKYPQFEHFRRLKAGAGRTSGYRMISEARANALRKTPGAILWENTRYSATYIVERSGLEQIWQSGRIPVVHIGQVDAIDALRAAEARWTVVELYAPLAALHSRIRSRGTGDDDQRFAAIERTPSLQAADMRIDTGVVSIAEAAEMIARLVQASRNLSG</sequence>
<organism evidence="1 2">
    <name type="scientific">Micromonospora lutea</name>
    <dbReference type="NCBI Taxonomy" id="419825"/>
    <lineage>
        <taxon>Bacteria</taxon>
        <taxon>Bacillati</taxon>
        <taxon>Actinomycetota</taxon>
        <taxon>Actinomycetes</taxon>
        <taxon>Micromonosporales</taxon>
        <taxon>Micromonosporaceae</taxon>
        <taxon>Micromonospora</taxon>
    </lineage>
</organism>
<name>A0ABQ4IWS4_9ACTN</name>
<evidence type="ECO:0008006" key="3">
    <source>
        <dbReference type="Google" id="ProtNLM"/>
    </source>
</evidence>
<proteinExistence type="predicted"/>
<accession>A0ABQ4IWS4</accession>
<dbReference type="EMBL" id="BOPB01000013">
    <property type="protein sequence ID" value="GIJ22374.1"/>
    <property type="molecule type" value="Genomic_DNA"/>
</dbReference>
<dbReference type="InterPro" id="IPR027417">
    <property type="entry name" value="P-loop_NTPase"/>
</dbReference>
<comment type="caution">
    <text evidence="1">The sequence shown here is derived from an EMBL/GenBank/DDBJ whole genome shotgun (WGS) entry which is preliminary data.</text>
</comment>
<dbReference type="Proteomes" id="UP000643165">
    <property type="component" value="Unassembled WGS sequence"/>
</dbReference>
<protein>
    <recommendedName>
        <fullName evidence="3">Kinase</fullName>
    </recommendedName>
</protein>
<evidence type="ECO:0000313" key="1">
    <source>
        <dbReference type="EMBL" id="GIJ22374.1"/>
    </source>
</evidence>
<dbReference type="SUPFAM" id="SSF52540">
    <property type="entry name" value="P-loop containing nucleoside triphosphate hydrolases"/>
    <property type="match status" value="1"/>
</dbReference>
<evidence type="ECO:0000313" key="2">
    <source>
        <dbReference type="Proteomes" id="UP000643165"/>
    </source>
</evidence>
<gene>
    <name evidence="1" type="ORF">Vlu01_29980</name>
</gene>
<reference evidence="1 2" key="1">
    <citation type="submission" date="2021-01" db="EMBL/GenBank/DDBJ databases">
        <title>Whole genome shotgun sequence of Verrucosispora lutea NBRC 106530.</title>
        <authorList>
            <person name="Komaki H."/>
            <person name="Tamura T."/>
        </authorList>
    </citation>
    <scope>NUCLEOTIDE SEQUENCE [LARGE SCALE GENOMIC DNA]</scope>
    <source>
        <strain evidence="1 2">NBRC 106530</strain>
    </source>
</reference>